<accession>A0ABX3YM85</accession>
<gene>
    <name evidence="3" type="ORF">OQI_07620</name>
</gene>
<dbReference type="PIRSF" id="PIRSF036551">
    <property type="entry name" value="Chitosanase"/>
    <property type="match status" value="1"/>
</dbReference>
<comment type="similarity">
    <text evidence="1">Belongs to the glycosyl hydrolase 46 family.</text>
</comment>
<keyword evidence="2" id="KW-0732">Signal</keyword>
<evidence type="ECO:0000256" key="1">
    <source>
        <dbReference type="PIRNR" id="PIRNR036551"/>
    </source>
</evidence>
<dbReference type="Pfam" id="PF01374">
    <property type="entry name" value="Glyco_hydro_46"/>
    <property type="match status" value="1"/>
</dbReference>
<keyword evidence="1" id="KW-0326">Glycosidase</keyword>
<dbReference type="Proteomes" id="UP000194266">
    <property type="component" value="Unassembled WGS sequence"/>
</dbReference>
<feature type="signal peptide" evidence="2">
    <location>
        <begin position="1"/>
        <end position="19"/>
    </location>
</feature>
<dbReference type="SUPFAM" id="SSF53955">
    <property type="entry name" value="Lysozyme-like"/>
    <property type="match status" value="1"/>
</dbReference>
<evidence type="ECO:0000313" key="3">
    <source>
        <dbReference type="EMBL" id="OSZ61045.1"/>
    </source>
</evidence>
<keyword evidence="1" id="KW-0964">Secreted</keyword>
<comment type="function">
    <text evidence="1">Aids in the defense against invading fungal pathogens by degrading their cell wall chitosan.</text>
</comment>
<keyword evidence="1" id="KW-0378">Hydrolase</keyword>
<dbReference type="EC" id="3.2.1.132" evidence="1"/>
<dbReference type="InterPro" id="IPR000400">
    <property type="entry name" value="Glyco_hydro_46"/>
</dbReference>
<dbReference type="CDD" id="cd00978">
    <property type="entry name" value="chitosanase_GH46"/>
    <property type="match status" value="1"/>
</dbReference>
<evidence type="ECO:0000256" key="2">
    <source>
        <dbReference type="SAM" id="SignalP"/>
    </source>
</evidence>
<evidence type="ECO:0000313" key="4">
    <source>
        <dbReference type="Proteomes" id="UP000194266"/>
    </source>
</evidence>
<comment type="subcellular location">
    <subcellularLocation>
        <location evidence="1">Secreted</location>
    </subcellularLocation>
</comment>
<dbReference type="InterPro" id="IPR023099">
    <property type="entry name" value="Glyco_hydro_46_N"/>
</dbReference>
<comment type="catalytic activity">
    <reaction evidence="1">
        <text>Endohydrolysis of beta-(1-&gt;4)-linkages between D-glucosamine residues in a partly acetylated chitosan.</text>
        <dbReference type="EC" id="3.2.1.132"/>
    </reaction>
</comment>
<sequence length="304" mass="32748">MKRTSCLLLAAVPVLITAAAYFLVPAGSSEAPGDRAAASQQAREDAKAKAERAAAAERAADDKVIASLPPGLAAPDKRELAHRILATSAASTLNWRASYGSIKDHGDGLGYTAGIAGFCTGTHDLLALVERYTADHPDNGLARFLPALREVDGTDSHEGLDPGFTEAWKAEAEVPAFQRAQEEERDRVYFDPAVRLAKLDGLGTLGQFVYYDAMVFHGPDTSPEGFYGMRERALDKAATPAMGGDERAYLGAFLDIRRDAMRAKKATADTSRVDTAQRRWLNAGNLGLNTPLEWAMYGETYKVP</sequence>
<organism evidence="3 4">
    <name type="scientific">Streptomyces pharetrae CZA14</name>
    <dbReference type="NCBI Taxonomy" id="1144883"/>
    <lineage>
        <taxon>Bacteria</taxon>
        <taxon>Bacillati</taxon>
        <taxon>Actinomycetota</taxon>
        <taxon>Actinomycetes</taxon>
        <taxon>Kitasatosporales</taxon>
        <taxon>Streptomycetaceae</taxon>
        <taxon>Streptomyces</taxon>
    </lineage>
</organism>
<reference evidence="3 4" key="1">
    <citation type="submission" date="2016-12" db="EMBL/GenBank/DDBJ databases">
        <title>Genome Mining:The Detection of Biosynthetic Gene Clusters to Aid in the Expression of Curamycin A produced by Streptomyces sp. strain CZA14.</title>
        <authorList>
            <person name="Durrell K.A."/>
            <person name="Kirby B.M."/>
            <person name="Khan W."/>
            <person name="Mthethwa T."/>
            <person name="Le Roes-Hill M."/>
        </authorList>
    </citation>
    <scope>NUCLEOTIDE SEQUENCE [LARGE SCALE GENOMIC DNA]</scope>
    <source>
        <strain evidence="3 4">CZA14</strain>
    </source>
</reference>
<dbReference type="Gene3D" id="1.20.141.10">
    <property type="entry name" value="Chitosanase, subunit A, domain 1"/>
    <property type="match status" value="1"/>
</dbReference>
<proteinExistence type="inferred from homology"/>
<keyword evidence="4" id="KW-1185">Reference proteome</keyword>
<dbReference type="EMBL" id="MRYD01000025">
    <property type="protein sequence ID" value="OSZ61045.1"/>
    <property type="molecule type" value="Genomic_DNA"/>
</dbReference>
<name>A0ABX3YM85_9ACTN</name>
<feature type="chain" id="PRO_5045697382" description="Chitosanase" evidence="2">
    <location>
        <begin position="20"/>
        <end position="304"/>
    </location>
</feature>
<dbReference type="Gene3D" id="3.30.386.10">
    <property type="entry name" value="Chitosanase, subunit A, domain 2"/>
    <property type="match status" value="1"/>
</dbReference>
<dbReference type="RefSeq" id="WP_086168572.1">
    <property type="nucleotide sequence ID" value="NZ_MRYD01000025.1"/>
</dbReference>
<dbReference type="InterPro" id="IPR023346">
    <property type="entry name" value="Lysozyme-like_dom_sf"/>
</dbReference>
<protein>
    <recommendedName>
        <fullName evidence="1">Chitosanase</fullName>
        <ecNumber evidence="1">3.2.1.132</ecNumber>
    </recommendedName>
</protein>
<comment type="caution">
    <text evidence="3">The sequence shown here is derived from an EMBL/GenBank/DDBJ whole genome shotgun (WGS) entry which is preliminary data.</text>
</comment>